<evidence type="ECO:0000256" key="1">
    <source>
        <dbReference type="ARBA" id="ARBA00023270"/>
    </source>
</evidence>
<dbReference type="OrthoDB" id="140919at2"/>
<dbReference type="AlphaFoldDB" id="A0A1T4MPZ9"/>
<dbReference type="Proteomes" id="UP000243297">
    <property type="component" value="Unassembled WGS sequence"/>
</dbReference>
<proteinExistence type="predicted"/>
<dbReference type="STRING" id="118967.SAMN02745191_1341"/>
<dbReference type="SUPFAM" id="SSF51569">
    <property type="entry name" value="Aldolase"/>
    <property type="match status" value="1"/>
</dbReference>
<sequence>MNKLLETTKNYPMTEIWNDSCSVQELKYCIENGGVGATTNPVIVLNVLKKELPLWEEQLKGIIKDKPHATEDEIAWDMIKLLGKTASKELLPIFNQTNGKQGRISFQTNAKFYRNKDLLLSHAIELASTVENSQIKAPTSKAGVEAFEEMTYQGISINATVSFTVAQAIAVAEAVERGLARRIKEGLSIDTMNPVCTIMAGRVDDYLKKDCKEKGILIEPEILEWAGVAVVKNAYRIYQEKGYRTTLLVAAYRNPYHWNQFIGGKIVLTIPYDWQLKYNSSCYEITSTIDSPINAVYLQQLKQLEEFNRAYLPNGLTLDEFEHYGAFLDTMNQFLNGYDELCKLIRKYMVI</sequence>
<dbReference type="RefSeq" id="WP_078711746.1">
    <property type="nucleotide sequence ID" value="NZ_FUWY01000003.1"/>
</dbReference>
<reference evidence="3" key="1">
    <citation type="submission" date="2017-02" db="EMBL/GenBank/DDBJ databases">
        <authorList>
            <person name="Varghese N."/>
            <person name="Submissions S."/>
        </authorList>
    </citation>
    <scope>NUCLEOTIDE SEQUENCE [LARGE SCALE GENOMIC DNA]</scope>
    <source>
        <strain evidence="3">ATCC 25662</strain>
    </source>
</reference>
<evidence type="ECO:0000313" key="3">
    <source>
        <dbReference type="Proteomes" id="UP000243297"/>
    </source>
</evidence>
<dbReference type="PANTHER" id="PTHR10683">
    <property type="entry name" value="TRANSALDOLASE"/>
    <property type="match status" value="1"/>
</dbReference>
<dbReference type="InterPro" id="IPR013785">
    <property type="entry name" value="Aldolase_TIM"/>
</dbReference>
<dbReference type="GO" id="GO:0005975">
    <property type="term" value="P:carbohydrate metabolic process"/>
    <property type="evidence" value="ECO:0007669"/>
    <property type="project" value="InterPro"/>
</dbReference>
<accession>A0A1T4MPZ9</accession>
<dbReference type="Gene3D" id="3.20.20.70">
    <property type="entry name" value="Aldolase class I"/>
    <property type="match status" value="1"/>
</dbReference>
<dbReference type="Pfam" id="PF00923">
    <property type="entry name" value="TAL_FSA"/>
    <property type="match status" value="1"/>
</dbReference>
<gene>
    <name evidence="2" type="ORF">SAMN02745191_1341</name>
</gene>
<dbReference type="InterPro" id="IPR001585">
    <property type="entry name" value="TAL/FSA"/>
</dbReference>
<keyword evidence="3" id="KW-1185">Reference proteome</keyword>
<keyword evidence="1" id="KW-0704">Schiff base</keyword>
<dbReference type="EMBL" id="FUWY01000003">
    <property type="protein sequence ID" value="SJZ68865.1"/>
    <property type="molecule type" value="Genomic_DNA"/>
</dbReference>
<evidence type="ECO:0000313" key="2">
    <source>
        <dbReference type="EMBL" id="SJZ68865.1"/>
    </source>
</evidence>
<name>A0A1T4MPZ9_9FIRM</name>
<protein>
    <submittedName>
        <fullName evidence="2">Transaldolase</fullName>
    </submittedName>
</protein>
<organism evidence="2 3">
    <name type="scientific">Anaerorhabdus furcosa</name>
    <dbReference type="NCBI Taxonomy" id="118967"/>
    <lineage>
        <taxon>Bacteria</taxon>
        <taxon>Bacillati</taxon>
        <taxon>Bacillota</taxon>
        <taxon>Erysipelotrichia</taxon>
        <taxon>Erysipelotrichales</taxon>
        <taxon>Erysipelotrichaceae</taxon>
        <taxon>Anaerorhabdus</taxon>
    </lineage>
</organism>